<feature type="DNA-binding region" description="OmpR/PhoB-type" evidence="5">
    <location>
        <begin position="1"/>
        <end position="85"/>
    </location>
</feature>
<comment type="caution">
    <text evidence="7">The sequence shown here is derived from an EMBL/GenBank/DDBJ whole genome shotgun (WGS) entry which is preliminary data.</text>
</comment>
<dbReference type="InterPro" id="IPR019734">
    <property type="entry name" value="TPR_rpt"/>
</dbReference>
<dbReference type="AlphaFoldDB" id="A0A7W9KDL9"/>
<dbReference type="SUPFAM" id="SSF52540">
    <property type="entry name" value="P-loop containing nucleoside triphosphate hydrolases"/>
    <property type="match status" value="1"/>
</dbReference>
<sequence>MEVAGPGGQVDLRGRGQRTLIARLALQPGTTMSQDTLIKALWPQTPPPTAVKTLHSHMARLRIQLRLAGVTDVIATRDPGYVLLAEPEEVDATRFENLVAAGHSAVATGQHELSSGLFRAALTLWRGEPLTDCRPGEWASAAAVRLGEIRLAAAEDLIGARLALGEHITAIGELESLVTQHPFRERLWELLILALYRSGRQADALAAFHRARATLVDELGIEPGRQLRRLEAAVLTADPMLDLSAAATVPVADPTPADRSRRRVPVPLTRLVDRAADTARTRWLLDERRLVTLTGPGGCGKTRLAIAVASGYETGELGFVDLVSLTDSALVPQSVADAFGLPEQAGRSVLDTVADHVRDRPTLLVLDNCEHLVRACAHLVRALLSACPALHVLATSREPLHVPGELVYTVRPLPTPDPEATDSFDDLACYDAVQLFVDRAQEAGAHIRKDGATARALATICASLDGLPLAIELAAARAAALPLSQIAEHLRDRFLGLCSGGHGARPQHRTLHATVKWSYDLLTPDERALFRSLAVFAGGFELPAVAALWPHDNAVDLLGRLVEKSLVTKEPDTARYRLLDTIRHFAAAQLTDAELARARRLHAEYHLGLAEQAERHLCGAGAVQWLERLAADHENLRTAVAWALARPDPTPALRLTTALIRYCRLRGHYGDCRDWLTAALELPGQAPAALRAKAFAGAAVVTFLQCDYDPAVLLAEQSLLLYEAGDDQRGLAFVRSLLGSICREQGDYARALDYHQSALRNFQGLDDEHGIAHALHLSAFTAWLRGDLAPAERWAYESLRRSRKLGDAESVSSALKHLGAVAHYRGDNKLACRLLLEARALSERTGCREGIAWALNLLGLVHHATGSAEAEALLERSLAAHRELGDRSRTASVLETLAAIACDRSAWTRAADLLSEATAIRAALGIPVPPCEFPLLRRTRAALGAAEMSRSRECGG</sequence>
<dbReference type="SMART" id="SM00028">
    <property type="entry name" value="TPR"/>
    <property type="match status" value="5"/>
</dbReference>
<dbReference type="SMART" id="SM00862">
    <property type="entry name" value="Trans_reg_C"/>
    <property type="match status" value="1"/>
</dbReference>
<dbReference type="Gene3D" id="3.40.50.300">
    <property type="entry name" value="P-loop containing nucleotide triphosphate hydrolases"/>
    <property type="match status" value="1"/>
</dbReference>
<feature type="domain" description="OmpR/PhoB-type" evidence="6">
    <location>
        <begin position="1"/>
        <end position="85"/>
    </location>
</feature>
<evidence type="ECO:0000256" key="2">
    <source>
        <dbReference type="ARBA" id="ARBA00023015"/>
    </source>
</evidence>
<comment type="similarity">
    <text evidence="1">Belongs to the AfsR/DnrI/RedD regulatory family.</text>
</comment>
<evidence type="ECO:0000256" key="4">
    <source>
        <dbReference type="ARBA" id="ARBA00023163"/>
    </source>
</evidence>
<dbReference type="GO" id="GO:0006355">
    <property type="term" value="P:regulation of DNA-templated transcription"/>
    <property type="evidence" value="ECO:0007669"/>
    <property type="project" value="InterPro"/>
</dbReference>
<dbReference type="Pfam" id="PF25872">
    <property type="entry name" value="HTH_77"/>
    <property type="match status" value="1"/>
</dbReference>
<dbReference type="Gene3D" id="1.25.40.10">
    <property type="entry name" value="Tetratricopeptide repeat domain"/>
    <property type="match status" value="2"/>
</dbReference>
<dbReference type="Proteomes" id="UP000585638">
    <property type="component" value="Unassembled WGS sequence"/>
</dbReference>
<dbReference type="Gene3D" id="1.10.10.10">
    <property type="entry name" value="Winged helix-like DNA-binding domain superfamily/Winged helix DNA-binding domain"/>
    <property type="match status" value="2"/>
</dbReference>
<dbReference type="InterPro" id="IPR001867">
    <property type="entry name" value="OmpR/PhoB-type_DNA-bd"/>
</dbReference>
<organism evidence="7 8">
    <name type="scientific">Kutzneria kofuensis</name>
    <dbReference type="NCBI Taxonomy" id="103725"/>
    <lineage>
        <taxon>Bacteria</taxon>
        <taxon>Bacillati</taxon>
        <taxon>Actinomycetota</taxon>
        <taxon>Actinomycetes</taxon>
        <taxon>Pseudonocardiales</taxon>
        <taxon>Pseudonocardiaceae</taxon>
        <taxon>Kutzneria</taxon>
    </lineage>
</organism>
<dbReference type="RefSeq" id="WP_184858981.1">
    <property type="nucleotide sequence ID" value="NZ_BAAAWY010000008.1"/>
</dbReference>
<dbReference type="Pfam" id="PF13424">
    <property type="entry name" value="TPR_12"/>
    <property type="match status" value="1"/>
</dbReference>
<dbReference type="InterPro" id="IPR036388">
    <property type="entry name" value="WH-like_DNA-bd_sf"/>
</dbReference>
<dbReference type="CDD" id="cd15831">
    <property type="entry name" value="BTAD"/>
    <property type="match status" value="1"/>
</dbReference>
<dbReference type="GO" id="GO:0003677">
    <property type="term" value="F:DNA binding"/>
    <property type="evidence" value="ECO:0007669"/>
    <property type="project" value="UniProtKB-UniRule"/>
</dbReference>
<dbReference type="GO" id="GO:0016887">
    <property type="term" value="F:ATP hydrolysis activity"/>
    <property type="evidence" value="ECO:0007669"/>
    <property type="project" value="InterPro"/>
</dbReference>
<dbReference type="InterPro" id="IPR049945">
    <property type="entry name" value="AAA_22"/>
</dbReference>
<evidence type="ECO:0000259" key="6">
    <source>
        <dbReference type="PROSITE" id="PS51755"/>
    </source>
</evidence>
<dbReference type="InterPro" id="IPR005158">
    <property type="entry name" value="BTAD"/>
</dbReference>
<dbReference type="PANTHER" id="PTHR47691:SF3">
    <property type="entry name" value="HTH-TYPE TRANSCRIPTIONAL REGULATOR RV0890C-RELATED"/>
    <property type="match status" value="1"/>
</dbReference>
<dbReference type="GO" id="GO:0000160">
    <property type="term" value="P:phosphorelay signal transduction system"/>
    <property type="evidence" value="ECO:0007669"/>
    <property type="project" value="InterPro"/>
</dbReference>
<keyword evidence="4" id="KW-0804">Transcription</keyword>
<keyword evidence="2" id="KW-0805">Transcription regulation</keyword>
<keyword evidence="3 5" id="KW-0238">DNA-binding</keyword>
<name>A0A7W9KDL9_9PSEU</name>
<dbReference type="InterPro" id="IPR058852">
    <property type="entry name" value="HTH_77"/>
</dbReference>
<dbReference type="SUPFAM" id="SSF48452">
    <property type="entry name" value="TPR-like"/>
    <property type="match status" value="3"/>
</dbReference>
<keyword evidence="8" id="KW-1185">Reference proteome</keyword>
<evidence type="ECO:0000313" key="8">
    <source>
        <dbReference type="Proteomes" id="UP000585638"/>
    </source>
</evidence>
<dbReference type="SUPFAM" id="SSF46894">
    <property type="entry name" value="C-terminal effector domain of the bipartite response regulators"/>
    <property type="match status" value="1"/>
</dbReference>
<dbReference type="PANTHER" id="PTHR47691">
    <property type="entry name" value="REGULATOR-RELATED"/>
    <property type="match status" value="1"/>
</dbReference>
<gene>
    <name evidence="7" type="ORF">BJ998_001060</name>
</gene>
<evidence type="ECO:0000256" key="5">
    <source>
        <dbReference type="PROSITE-ProRule" id="PRU01091"/>
    </source>
</evidence>
<dbReference type="EMBL" id="JACHIR010000001">
    <property type="protein sequence ID" value="MBB5889864.1"/>
    <property type="molecule type" value="Genomic_DNA"/>
</dbReference>
<proteinExistence type="inferred from homology"/>
<accession>A0A7W9KDL9</accession>
<dbReference type="InterPro" id="IPR011990">
    <property type="entry name" value="TPR-like_helical_dom_sf"/>
</dbReference>
<dbReference type="PROSITE" id="PS51755">
    <property type="entry name" value="OMPR_PHOB"/>
    <property type="match status" value="1"/>
</dbReference>
<dbReference type="FunFam" id="1.25.40.10:FF:000222">
    <property type="entry name" value="SARP family transcriptional regulator"/>
    <property type="match status" value="1"/>
</dbReference>
<evidence type="ECO:0000313" key="7">
    <source>
        <dbReference type="EMBL" id="MBB5889864.1"/>
    </source>
</evidence>
<reference evidence="7 8" key="1">
    <citation type="submission" date="2020-08" db="EMBL/GenBank/DDBJ databases">
        <title>Sequencing the genomes of 1000 actinobacteria strains.</title>
        <authorList>
            <person name="Klenk H.-P."/>
        </authorList>
    </citation>
    <scope>NUCLEOTIDE SEQUENCE [LARGE SCALE GENOMIC DNA]</scope>
    <source>
        <strain evidence="7 8">DSM 43851</strain>
    </source>
</reference>
<protein>
    <submittedName>
        <fullName evidence="7">Putative ATPase/DNA-binding SARP family transcriptional activator</fullName>
    </submittedName>
</protein>
<dbReference type="InterPro" id="IPR027417">
    <property type="entry name" value="P-loop_NTPase"/>
</dbReference>
<dbReference type="InterPro" id="IPR016032">
    <property type="entry name" value="Sig_transdc_resp-reg_C-effctor"/>
</dbReference>
<dbReference type="Pfam" id="PF00486">
    <property type="entry name" value="Trans_reg_C"/>
    <property type="match status" value="1"/>
</dbReference>
<dbReference type="Pfam" id="PF13401">
    <property type="entry name" value="AAA_22"/>
    <property type="match status" value="1"/>
</dbReference>
<evidence type="ECO:0000256" key="3">
    <source>
        <dbReference type="ARBA" id="ARBA00023125"/>
    </source>
</evidence>
<dbReference type="Pfam" id="PF03704">
    <property type="entry name" value="BTAD"/>
    <property type="match status" value="1"/>
</dbReference>
<evidence type="ECO:0000256" key="1">
    <source>
        <dbReference type="ARBA" id="ARBA00005820"/>
    </source>
</evidence>
<dbReference type="SMART" id="SM01043">
    <property type="entry name" value="BTAD"/>
    <property type="match status" value="1"/>
</dbReference>